<proteinExistence type="predicted"/>
<evidence type="ECO:0000313" key="3">
    <source>
        <dbReference type="Proteomes" id="UP000523007"/>
    </source>
</evidence>
<dbReference type="RefSeq" id="WP_184579835.1">
    <property type="nucleotide sequence ID" value="NZ_JACHJT010000001.1"/>
</dbReference>
<keyword evidence="1" id="KW-0812">Transmembrane</keyword>
<gene>
    <name evidence="2" type="ORF">F4561_003244</name>
</gene>
<keyword evidence="3" id="KW-1185">Reference proteome</keyword>
<dbReference type="InterPro" id="IPR036259">
    <property type="entry name" value="MFS_trans_sf"/>
</dbReference>
<reference evidence="2 3" key="1">
    <citation type="submission" date="2020-08" db="EMBL/GenBank/DDBJ databases">
        <title>Sequencing the genomes of 1000 actinobacteria strains.</title>
        <authorList>
            <person name="Klenk H.-P."/>
        </authorList>
    </citation>
    <scope>NUCLEOTIDE SEQUENCE [LARGE SCALE GENOMIC DNA]</scope>
    <source>
        <strain evidence="2 3">DSM 102030</strain>
    </source>
</reference>
<dbReference type="Pfam" id="PF04341">
    <property type="entry name" value="DUF485"/>
    <property type="match status" value="1"/>
</dbReference>
<sequence>MVEYLEGAVRATADEHDVRPIRGAHRRPPAQRRLSFVLLASDSHFLKLRKRFVVATVLVVAVSLGWYLAYLFLSVYARDLMATPIYGAINVALVMGIGQFVSTFVLAWGYCRYAARRIDPHIAMMRDEDGDAQVIRNGRVVRG</sequence>
<comment type="caution">
    <text evidence="2">The sequence shown here is derived from an EMBL/GenBank/DDBJ whole genome shotgun (WGS) entry which is preliminary data.</text>
</comment>
<dbReference type="EMBL" id="JACHJT010000001">
    <property type="protein sequence ID" value="MBB4932424.1"/>
    <property type="molecule type" value="Genomic_DNA"/>
</dbReference>
<feature type="transmembrane region" description="Helical" evidence="1">
    <location>
        <begin position="52"/>
        <end position="73"/>
    </location>
</feature>
<dbReference type="PANTHER" id="PTHR38441">
    <property type="entry name" value="INTEGRAL MEMBRANE PROTEIN-RELATED"/>
    <property type="match status" value="1"/>
</dbReference>
<dbReference type="Proteomes" id="UP000523007">
    <property type="component" value="Unassembled WGS sequence"/>
</dbReference>
<dbReference type="AlphaFoldDB" id="A0A7W7RI37"/>
<accession>A0A7W7RI37</accession>
<keyword evidence="1" id="KW-0472">Membrane</keyword>
<dbReference type="PANTHER" id="PTHR38441:SF1">
    <property type="entry name" value="MEMBRANE PROTEIN"/>
    <property type="match status" value="1"/>
</dbReference>
<protein>
    <submittedName>
        <fullName evidence="2">Uncharacterized membrane protein (DUF485 family)</fullName>
    </submittedName>
</protein>
<evidence type="ECO:0000256" key="1">
    <source>
        <dbReference type="SAM" id="Phobius"/>
    </source>
</evidence>
<feature type="transmembrane region" description="Helical" evidence="1">
    <location>
        <begin position="85"/>
        <end position="108"/>
    </location>
</feature>
<dbReference type="InterPro" id="IPR007436">
    <property type="entry name" value="DUF485"/>
</dbReference>
<dbReference type="SUPFAM" id="SSF103473">
    <property type="entry name" value="MFS general substrate transporter"/>
    <property type="match status" value="1"/>
</dbReference>
<name>A0A7W7RI37_9ACTN</name>
<evidence type="ECO:0000313" key="2">
    <source>
        <dbReference type="EMBL" id="MBB4932424.1"/>
    </source>
</evidence>
<keyword evidence="1" id="KW-1133">Transmembrane helix</keyword>
<organism evidence="2 3">
    <name type="scientific">Lipingzhangella halophila</name>
    <dbReference type="NCBI Taxonomy" id="1783352"/>
    <lineage>
        <taxon>Bacteria</taxon>
        <taxon>Bacillati</taxon>
        <taxon>Actinomycetota</taxon>
        <taxon>Actinomycetes</taxon>
        <taxon>Streptosporangiales</taxon>
        <taxon>Nocardiopsidaceae</taxon>
        <taxon>Lipingzhangella</taxon>
    </lineage>
</organism>